<dbReference type="PROSITE" id="PS50880">
    <property type="entry name" value="TOPRIM"/>
    <property type="match status" value="1"/>
</dbReference>
<dbReference type="CDD" id="cd03363">
    <property type="entry name" value="TOPRIM_TopoIA_TopoI"/>
    <property type="match status" value="1"/>
</dbReference>
<evidence type="ECO:0000256" key="10">
    <source>
        <dbReference type="HAMAP-Rule" id="MF_00952"/>
    </source>
</evidence>
<dbReference type="SMART" id="SM00437">
    <property type="entry name" value="TOP1Ac"/>
    <property type="match status" value="1"/>
</dbReference>
<dbReference type="GO" id="GO:0003677">
    <property type="term" value="F:DNA binding"/>
    <property type="evidence" value="ECO:0007669"/>
    <property type="project" value="UniProtKB-KW"/>
</dbReference>
<evidence type="ECO:0000256" key="2">
    <source>
        <dbReference type="ARBA" id="ARBA00009446"/>
    </source>
</evidence>
<dbReference type="PRINTS" id="PR00417">
    <property type="entry name" value="PRTPISMRASEI"/>
</dbReference>
<feature type="domain" description="Topo IA-type catalytic" evidence="12">
    <location>
        <begin position="133"/>
        <end position="546"/>
    </location>
</feature>
<protein>
    <recommendedName>
        <fullName evidence="10">DNA topoisomerase 1</fullName>
        <ecNumber evidence="10">5.6.2.1</ecNumber>
    </recommendedName>
    <alternativeName>
        <fullName evidence="10">DNA topoisomerase I</fullName>
    </alternativeName>
</protein>
<dbReference type="Proteomes" id="UP000034307">
    <property type="component" value="Unassembled WGS sequence"/>
</dbReference>
<comment type="similarity">
    <text evidence="2 10">Belongs to the type IA topoisomerase family.</text>
</comment>
<feature type="site" description="Interaction with DNA" evidence="10">
    <location>
        <position position="31"/>
    </location>
</feature>
<dbReference type="EMBL" id="LCNO01000003">
    <property type="protein sequence ID" value="KKU58348.1"/>
    <property type="molecule type" value="Genomic_DNA"/>
</dbReference>
<dbReference type="Gene3D" id="3.30.65.10">
    <property type="entry name" value="Bacterial Topoisomerase I, domain 1"/>
    <property type="match status" value="2"/>
</dbReference>
<dbReference type="Gene3D" id="1.10.460.10">
    <property type="entry name" value="Topoisomerase I, domain 2"/>
    <property type="match status" value="1"/>
</dbReference>
<dbReference type="AlphaFoldDB" id="A0A0G1TW45"/>
<dbReference type="InterPro" id="IPR003601">
    <property type="entry name" value="Topo_IA_2"/>
</dbReference>
<evidence type="ECO:0000256" key="4">
    <source>
        <dbReference type="ARBA" id="ARBA00022771"/>
    </source>
</evidence>
<dbReference type="STRING" id="1618358.UX80_C0003G0003"/>
<evidence type="ECO:0000256" key="3">
    <source>
        <dbReference type="ARBA" id="ARBA00022723"/>
    </source>
</evidence>
<dbReference type="SUPFAM" id="SSF57783">
    <property type="entry name" value="Zinc beta-ribbon"/>
    <property type="match status" value="1"/>
</dbReference>
<dbReference type="InterPro" id="IPR000380">
    <property type="entry name" value="Topo_IA"/>
</dbReference>
<dbReference type="EC" id="5.6.2.1" evidence="10"/>
<dbReference type="InterPro" id="IPR006171">
    <property type="entry name" value="TOPRIM_dom"/>
</dbReference>
<comment type="caution">
    <text evidence="13">The sequence shown here is derived from an EMBL/GenBank/DDBJ whole genome shotgun (WGS) entry which is preliminary data.</text>
</comment>
<dbReference type="InterPro" id="IPR034149">
    <property type="entry name" value="TOPRIM_TopoI"/>
</dbReference>
<feature type="site" description="Interaction with DNA" evidence="10">
    <location>
        <position position="296"/>
    </location>
</feature>
<proteinExistence type="inferred from homology"/>
<dbReference type="Pfam" id="PF01396">
    <property type="entry name" value="Zn_ribbon_Top1"/>
    <property type="match status" value="2"/>
</dbReference>
<dbReference type="PANTHER" id="PTHR42785:SF1">
    <property type="entry name" value="DNA TOPOISOMERASE"/>
    <property type="match status" value="1"/>
</dbReference>
<keyword evidence="9 10" id="KW-0413">Isomerase</keyword>
<comment type="catalytic activity">
    <reaction evidence="1 10">
        <text>ATP-independent breakage of single-stranded DNA, followed by passage and rejoining.</text>
        <dbReference type="EC" id="5.6.2.1"/>
    </reaction>
</comment>
<keyword evidence="4" id="KW-0863">Zinc-finger</keyword>
<evidence type="ECO:0000256" key="7">
    <source>
        <dbReference type="ARBA" id="ARBA00023029"/>
    </source>
</evidence>
<gene>
    <name evidence="10" type="primary">topA</name>
    <name evidence="13" type="ORF">UX80_C0003G0003</name>
</gene>
<evidence type="ECO:0000259" key="12">
    <source>
        <dbReference type="PROSITE" id="PS52039"/>
    </source>
</evidence>
<feature type="site" description="Interaction with DNA" evidence="10">
    <location>
        <position position="143"/>
    </location>
</feature>
<dbReference type="InterPro" id="IPR003602">
    <property type="entry name" value="Topo_IA_DNA-bd_dom"/>
</dbReference>
<evidence type="ECO:0000256" key="5">
    <source>
        <dbReference type="ARBA" id="ARBA00022833"/>
    </source>
</evidence>
<keyword evidence="5" id="KW-0862">Zinc</keyword>
<keyword evidence="7 10" id="KW-0799">Topoisomerase</keyword>
<evidence type="ECO:0000313" key="13">
    <source>
        <dbReference type="EMBL" id="KKU58348.1"/>
    </source>
</evidence>
<name>A0A0G1TW45_9BACT</name>
<evidence type="ECO:0000313" key="14">
    <source>
        <dbReference type="Proteomes" id="UP000034307"/>
    </source>
</evidence>
<evidence type="ECO:0000256" key="6">
    <source>
        <dbReference type="ARBA" id="ARBA00022842"/>
    </source>
</evidence>
<dbReference type="InterPro" id="IPR013825">
    <property type="entry name" value="Topo_IA_cen_sub2"/>
</dbReference>
<dbReference type="CDD" id="cd00186">
    <property type="entry name" value="TOP1Ac"/>
    <property type="match status" value="1"/>
</dbReference>
<dbReference type="HAMAP" id="MF_00952">
    <property type="entry name" value="Topoisom_1_prok"/>
    <property type="match status" value="1"/>
</dbReference>
<keyword evidence="8 10" id="KW-0238">DNA-binding</keyword>
<keyword evidence="3" id="KW-0479">Metal-binding</keyword>
<dbReference type="InterPro" id="IPR023405">
    <property type="entry name" value="Topo_IA_core_domain"/>
</dbReference>
<dbReference type="PROSITE" id="PS00396">
    <property type="entry name" value="TOPO_IA_1"/>
    <property type="match status" value="1"/>
</dbReference>
<dbReference type="PANTHER" id="PTHR42785">
    <property type="entry name" value="DNA TOPOISOMERASE, TYPE IA, CORE"/>
    <property type="match status" value="1"/>
</dbReference>
<feature type="region of interest" description="Interaction with DNA" evidence="10">
    <location>
        <begin position="167"/>
        <end position="172"/>
    </location>
</feature>
<dbReference type="InterPro" id="IPR013826">
    <property type="entry name" value="Topo_IA_cen_sub3"/>
</dbReference>
<evidence type="ECO:0000256" key="9">
    <source>
        <dbReference type="ARBA" id="ARBA00023235"/>
    </source>
</evidence>
<feature type="site" description="Interaction with DNA" evidence="10">
    <location>
        <position position="144"/>
    </location>
</feature>
<dbReference type="Pfam" id="PF01751">
    <property type="entry name" value="Toprim"/>
    <property type="match status" value="1"/>
</dbReference>
<evidence type="ECO:0000256" key="8">
    <source>
        <dbReference type="ARBA" id="ARBA00023125"/>
    </source>
</evidence>
<feature type="site" description="Interaction with DNA" evidence="10">
    <location>
        <position position="159"/>
    </location>
</feature>
<comment type="subunit">
    <text evidence="10">Monomer.</text>
</comment>
<dbReference type="SMART" id="SM00493">
    <property type="entry name" value="TOPRIM"/>
    <property type="match status" value="1"/>
</dbReference>
<dbReference type="Gene3D" id="2.70.20.10">
    <property type="entry name" value="Topoisomerase I, domain 3"/>
    <property type="match status" value="1"/>
</dbReference>
<dbReference type="GO" id="GO:0008270">
    <property type="term" value="F:zinc ion binding"/>
    <property type="evidence" value="ECO:0007669"/>
    <property type="project" value="UniProtKB-KW"/>
</dbReference>
<comment type="function">
    <text evidence="10">Releases the supercoiling and torsional tension of DNA, which is introduced during the DNA replication and transcription, by transiently cleaving and rejoining one strand of the DNA duplex. Introduces a single-strand break via transesterification at a target site in duplex DNA. The scissile phosphodiester is attacked by the catalytic tyrosine of the enzyme, resulting in the formation of a DNA-(5'-phosphotyrosyl)-enzyme intermediate and the expulsion of a 3'-OH DNA strand. The free DNA strand then undergoes passage around the unbroken strand, thus removing DNA supercoils. Finally, in the religation step, the DNA 3'-OH attacks the covalent intermediate to expel the active-site tyrosine and restore the DNA phosphodiester backbone.</text>
</comment>
<dbReference type="PROSITE" id="PS52039">
    <property type="entry name" value="TOPO_IA_2"/>
    <property type="match status" value="1"/>
</dbReference>
<keyword evidence="6" id="KW-0460">Magnesium</keyword>
<dbReference type="SUPFAM" id="SSF56712">
    <property type="entry name" value="Prokaryotic type I DNA topoisomerase"/>
    <property type="match status" value="1"/>
</dbReference>
<feature type="domain" description="Toprim" evidence="11">
    <location>
        <begin position="1"/>
        <end position="117"/>
    </location>
</feature>
<dbReference type="GO" id="GO:0005694">
    <property type="term" value="C:chromosome"/>
    <property type="evidence" value="ECO:0007669"/>
    <property type="project" value="InterPro"/>
</dbReference>
<dbReference type="Gene3D" id="3.40.50.140">
    <property type="match status" value="1"/>
</dbReference>
<accession>A0A0G1TW45</accession>
<dbReference type="PATRIC" id="fig|1618358.3.peg.139"/>
<organism evidence="13 14">
    <name type="scientific">Candidatus Amesbacteria bacterium GW2011_GWA2_47_11b</name>
    <dbReference type="NCBI Taxonomy" id="1618358"/>
    <lineage>
        <taxon>Bacteria</taxon>
        <taxon>Candidatus Amesiibacteriota</taxon>
    </lineage>
</organism>
<feature type="site" description="Interaction with DNA" evidence="10">
    <location>
        <position position="478"/>
    </location>
</feature>
<dbReference type="Gene3D" id="1.10.290.10">
    <property type="entry name" value="Topoisomerase I, domain 4"/>
    <property type="match status" value="1"/>
</dbReference>
<reference evidence="13 14" key="1">
    <citation type="journal article" date="2015" name="Nature">
        <title>rRNA introns, odd ribosomes, and small enigmatic genomes across a large radiation of phyla.</title>
        <authorList>
            <person name="Brown C.T."/>
            <person name="Hug L.A."/>
            <person name="Thomas B.C."/>
            <person name="Sharon I."/>
            <person name="Castelle C.J."/>
            <person name="Singh A."/>
            <person name="Wilkins M.J."/>
            <person name="Williams K.H."/>
            <person name="Banfield J.F."/>
        </authorList>
    </citation>
    <scope>NUCLEOTIDE SEQUENCE [LARGE SCALE GENOMIC DNA]</scope>
</reference>
<feature type="site" description="Interaction with DNA" evidence="10">
    <location>
        <position position="147"/>
    </location>
</feature>
<dbReference type="NCBIfam" id="TIGR01051">
    <property type="entry name" value="topA_bact"/>
    <property type="match status" value="1"/>
</dbReference>
<evidence type="ECO:0000259" key="11">
    <source>
        <dbReference type="PROSITE" id="PS50880"/>
    </source>
</evidence>
<dbReference type="InterPro" id="IPR013497">
    <property type="entry name" value="Topo_IA_cen"/>
</dbReference>
<dbReference type="InterPro" id="IPR023406">
    <property type="entry name" value="Topo_IA_AS"/>
</dbReference>
<evidence type="ECO:0000256" key="1">
    <source>
        <dbReference type="ARBA" id="ARBA00000213"/>
    </source>
</evidence>
<dbReference type="InterPro" id="IPR013498">
    <property type="entry name" value="Topo_IA_Znf"/>
</dbReference>
<feature type="active site" description="O-(5'-phospho-DNA)-tyrosine intermediate" evidence="10">
    <location>
        <position position="294"/>
    </location>
</feature>
<dbReference type="GO" id="GO:0003917">
    <property type="term" value="F:DNA topoisomerase type I (single strand cut, ATP-independent) activity"/>
    <property type="evidence" value="ECO:0007669"/>
    <property type="project" value="UniProtKB-UniRule"/>
</dbReference>
<dbReference type="InterPro" id="IPR013824">
    <property type="entry name" value="Topo_IA_cen_sub1"/>
</dbReference>
<dbReference type="Pfam" id="PF01131">
    <property type="entry name" value="Topoisom_bac"/>
    <property type="match status" value="1"/>
</dbReference>
<dbReference type="SMART" id="SM00436">
    <property type="entry name" value="TOP1Bc"/>
    <property type="match status" value="1"/>
</dbReference>
<sequence>MDLVIVESPTKARTLGKFLGEGYTIEASYGHIRDLPQKKLGIKTDKNFEPEYVQTKKQEDRIKEIKRLSDGATKIYLATDPDREGEAIAFHVAELLKGNSKSEIRNPKFSRIVFHEITEHAIKEALEHPRELDMKLVDAQQARRILDRLVGYKLSPLLWKKVRRGLSAGRVQSVTVRLVVEREREIEAFKPEEYWDIFVELKSQKSKVKTETQNLKVKLILDIKSAVEAQKAEDDLRGANYVVESVEKKEFRRTPPAPFTTSTLQQAAANRLGWSAKRTMQVAQTLYEEGYITYHRTDSTNLAMEAIGTARDFISHNFGQNYALEKPRFFKTKSKVAQEAHEAIRPTSVQTLASSVQKNRDQQKLYEMIWKRFVACQMAEARGVTVTVTVTAREYKLQAKGDTITFEGWYKLNGDTNELRLPEVAEGEKLEFVDLTKEQKFTQPPARYNDASLIKALEEMGIGRPSTYAPTLSTIQDRQYVEKIDKRFKPTSLGLAVNDFLVANFPNIVDYEFTANMEYGLDEVANGEKKWQPLLADFYTPFEKQLADVTQTAERVKIETEKTGEKCPKCQVGDVVIRLGKFGKFLSCSTYPECDYKANYQNKTGQKCAKCGDGDVIIRKTRTGRSFYGCSNYPKCDFASWTKPK</sequence>
<dbReference type="GO" id="GO:0006265">
    <property type="term" value="P:DNA topological change"/>
    <property type="evidence" value="ECO:0007669"/>
    <property type="project" value="UniProtKB-UniRule"/>
</dbReference>
<dbReference type="InterPro" id="IPR028612">
    <property type="entry name" value="Topoisom_1_IA"/>
</dbReference>
<dbReference type="InterPro" id="IPR005733">
    <property type="entry name" value="TopoI_bac-type"/>
</dbReference>
<feature type="site" description="Interaction with DNA" evidence="10">
    <location>
        <position position="152"/>
    </location>
</feature>